<dbReference type="GO" id="GO:0005524">
    <property type="term" value="F:ATP binding"/>
    <property type="evidence" value="ECO:0007669"/>
    <property type="project" value="UniProtKB-UniRule"/>
</dbReference>
<feature type="domain" description="ATP-grasp" evidence="3">
    <location>
        <begin position="103"/>
        <end position="321"/>
    </location>
</feature>
<gene>
    <name evidence="4" type="ORF">XAT740_LOCUS31111</name>
</gene>
<reference evidence="4" key="1">
    <citation type="submission" date="2021-02" db="EMBL/GenBank/DDBJ databases">
        <authorList>
            <person name="Nowell W R."/>
        </authorList>
    </citation>
    <scope>NUCLEOTIDE SEQUENCE</scope>
</reference>
<dbReference type="InterPro" id="IPR011761">
    <property type="entry name" value="ATP-grasp"/>
</dbReference>
<dbReference type="PROSITE" id="PS51221">
    <property type="entry name" value="TTL"/>
    <property type="match status" value="1"/>
</dbReference>
<dbReference type="Gene3D" id="3.30.470.20">
    <property type="entry name" value="ATP-grasp fold, B domain"/>
    <property type="match status" value="2"/>
</dbReference>
<dbReference type="InterPro" id="IPR004344">
    <property type="entry name" value="TTL/TTLL_fam"/>
</dbReference>
<dbReference type="SUPFAM" id="SSF56059">
    <property type="entry name" value="Glutathione synthetase ATP-binding domain-like"/>
    <property type="match status" value="1"/>
</dbReference>
<evidence type="ECO:0000259" key="3">
    <source>
        <dbReference type="PROSITE" id="PS50975"/>
    </source>
</evidence>
<dbReference type="PANTHER" id="PTHR46810">
    <property type="entry name" value="INACTIVE POLYGLYCYLASE TTLL10"/>
    <property type="match status" value="1"/>
</dbReference>
<dbReference type="EMBL" id="CAJNOR010002813">
    <property type="protein sequence ID" value="CAF1343964.1"/>
    <property type="molecule type" value="Genomic_DNA"/>
</dbReference>
<accession>A0A815GVK1</accession>
<evidence type="ECO:0000313" key="5">
    <source>
        <dbReference type="Proteomes" id="UP000663828"/>
    </source>
</evidence>
<feature type="region of interest" description="Disordered" evidence="2">
    <location>
        <begin position="526"/>
        <end position="565"/>
    </location>
</feature>
<dbReference type="Proteomes" id="UP000663828">
    <property type="component" value="Unassembled WGS sequence"/>
</dbReference>
<comment type="caution">
    <text evidence="4">The sequence shown here is derived from an EMBL/GenBank/DDBJ whole genome shotgun (WGS) entry which is preliminary data.</text>
</comment>
<name>A0A815GVK1_ADIRI</name>
<evidence type="ECO:0000256" key="2">
    <source>
        <dbReference type="SAM" id="MobiDB-lite"/>
    </source>
</evidence>
<dbReference type="PANTHER" id="PTHR46810:SF1">
    <property type="entry name" value="INACTIVE POLYGLYCYLASE TTLL10"/>
    <property type="match status" value="1"/>
</dbReference>
<dbReference type="PROSITE" id="PS50975">
    <property type="entry name" value="ATP_GRASP"/>
    <property type="match status" value="1"/>
</dbReference>
<sequence length="565" mass="65219">MNVNPTKVDEDFNERISIDGRIFFAGTDKARVISEILEQRGWSRTKDRNVTNFTIKWCLANQVDWTKFQEGKQLINNIPGQLAFSDKINLWYTVRDYLQKRYTQNGKHMQTFLAMTFVLDDENEVAEFLRVYKKQNRTWIYKPRYNYAGRGITVLPVHSDLSTIFKLKVGGNTRCPYESRLPGYLMQQYISRPLLIKGRKFDIRVHWLVAWTKPLLVFYNHNASVVRLSLNLYREFDCDRTTHLTNLERMQTIIRHVIRASKDQLAREAGQFGFFGCDFLLDENFRIWLLEINDNPGVGWGNSLVNTTTKPLIEETLNIVCECLEKHKNKQTLLPINCLKNYELIYNEHDDVNRLLMDDNQIFTDQYSIRYAIKETTPRKTHRRAVPHIHTSRASICQNDSIHNSMNDLILPSVNMENRSPSNLALNHHASSVINILSVTNESLDHGDTPDNGSSKKSKKALKAFQSKSPLLLTPPNGSTIRANKTSIKRTLSKANTSDTEAKKHSESLPTIVDKKQSMYRSETFVDASNTSRNEKKLSKRKTMVKDEQENPLANVNPGKLCTLN</sequence>
<keyword evidence="1" id="KW-0067">ATP-binding</keyword>
<dbReference type="GO" id="GO:0046872">
    <property type="term" value="F:metal ion binding"/>
    <property type="evidence" value="ECO:0007669"/>
    <property type="project" value="InterPro"/>
</dbReference>
<proteinExistence type="predicted"/>
<dbReference type="InterPro" id="IPR027752">
    <property type="entry name" value="TTLL10"/>
</dbReference>
<keyword evidence="5" id="KW-1185">Reference proteome</keyword>
<keyword evidence="1" id="KW-0547">Nucleotide-binding</keyword>
<dbReference type="GO" id="GO:0070737">
    <property type="term" value="F:protein-glycine ligase activity, elongating"/>
    <property type="evidence" value="ECO:0007669"/>
    <property type="project" value="TreeGrafter"/>
</dbReference>
<feature type="compositionally biased region" description="Polar residues" evidence="2">
    <location>
        <begin position="476"/>
        <end position="486"/>
    </location>
</feature>
<feature type="region of interest" description="Disordered" evidence="2">
    <location>
        <begin position="470"/>
        <end position="507"/>
    </location>
</feature>
<evidence type="ECO:0000313" key="4">
    <source>
        <dbReference type="EMBL" id="CAF1343964.1"/>
    </source>
</evidence>
<dbReference type="AlphaFoldDB" id="A0A815GVK1"/>
<protein>
    <recommendedName>
        <fullName evidence="3">ATP-grasp domain-containing protein</fullName>
    </recommendedName>
</protein>
<evidence type="ECO:0000256" key="1">
    <source>
        <dbReference type="PROSITE-ProRule" id="PRU00409"/>
    </source>
</evidence>
<organism evidence="4 5">
    <name type="scientific">Adineta ricciae</name>
    <name type="common">Rotifer</name>
    <dbReference type="NCBI Taxonomy" id="249248"/>
    <lineage>
        <taxon>Eukaryota</taxon>
        <taxon>Metazoa</taxon>
        <taxon>Spiralia</taxon>
        <taxon>Gnathifera</taxon>
        <taxon>Rotifera</taxon>
        <taxon>Eurotatoria</taxon>
        <taxon>Bdelloidea</taxon>
        <taxon>Adinetida</taxon>
        <taxon>Adinetidae</taxon>
        <taxon>Adineta</taxon>
    </lineage>
</organism>
<dbReference type="Pfam" id="PF03133">
    <property type="entry name" value="TTL"/>
    <property type="match status" value="2"/>
</dbReference>
<feature type="region of interest" description="Disordered" evidence="2">
    <location>
        <begin position="444"/>
        <end position="463"/>
    </location>
</feature>